<dbReference type="InParanoid" id="A0A804RJB5"/>
<feature type="region of interest" description="Disordered" evidence="1">
    <location>
        <begin position="1"/>
        <end position="78"/>
    </location>
</feature>
<dbReference type="Gramene" id="Zm00001eb414300_T001">
    <property type="protein sequence ID" value="Zm00001eb414300_P001"/>
    <property type="gene ID" value="Zm00001eb414300"/>
</dbReference>
<accession>A0A804RJB5</accession>
<protein>
    <submittedName>
        <fullName evidence="2">Uncharacterized protein</fullName>
    </submittedName>
</protein>
<sequence length="78" mass="8935">MEKDPEKKKYLDGAFDPLDFSKLQGHPQAPGVQTQGDQERPPRHAGLRRLLHPVGVPGHRPAREPRRPPRRPLAQQHR</sequence>
<dbReference type="Proteomes" id="UP000007305">
    <property type="component" value="Chromosome 10"/>
</dbReference>
<keyword evidence="3" id="KW-1185">Reference proteome</keyword>
<proteinExistence type="predicted"/>
<organism evidence="2 3">
    <name type="scientific">Zea mays</name>
    <name type="common">Maize</name>
    <dbReference type="NCBI Taxonomy" id="4577"/>
    <lineage>
        <taxon>Eukaryota</taxon>
        <taxon>Viridiplantae</taxon>
        <taxon>Streptophyta</taxon>
        <taxon>Embryophyta</taxon>
        <taxon>Tracheophyta</taxon>
        <taxon>Spermatophyta</taxon>
        <taxon>Magnoliopsida</taxon>
        <taxon>Liliopsida</taxon>
        <taxon>Poales</taxon>
        <taxon>Poaceae</taxon>
        <taxon>PACMAD clade</taxon>
        <taxon>Panicoideae</taxon>
        <taxon>Andropogonodae</taxon>
        <taxon>Andropogoneae</taxon>
        <taxon>Tripsacinae</taxon>
        <taxon>Zea</taxon>
    </lineage>
</organism>
<evidence type="ECO:0000256" key="1">
    <source>
        <dbReference type="SAM" id="MobiDB-lite"/>
    </source>
</evidence>
<dbReference type="AlphaFoldDB" id="A0A804RJB5"/>
<evidence type="ECO:0000313" key="2">
    <source>
        <dbReference type="EnsemblPlants" id="Zm00001eb414300_P001"/>
    </source>
</evidence>
<reference evidence="2" key="2">
    <citation type="submission" date="2019-07" db="EMBL/GenBank/DDBJ databases">
        <authorList>
            <person name="Seetharam A."/>
            <person name="Woodhouse M."/>
            <person name="Cannon E."/>
        </authorList>
    </citation>
    <scope>NUCLEOTIDE SEQUENCE [LARGE SCALE GENOMIC DNA]</scope>
    <source>
        <strain evidence="2">cv. B73</strain>
    </source>
</reference>
<evidence type="ECO:0000313" key="3">
    <source>
        <dbReference type="Proteomes" id="UP000007305"/>
    </source>
</evidence>
<dbReference type="EnsemblPlants" id="Zm00001eb414300_T001">
    <property type="protein sequence ID" value="Zm00001eb414300_P001"/>
    <property type="gene ID" value="Zm00001eb414300"/>
</dbReference>
<feature type="compositionally biased region" description="Basic and acidic residues" evidence="1">
    <location>
        <begin position="1"/>
        <end position="11"/>
    </location>
</feature>
<name>A0A804RJB5_MAIZE</name>
<reference evidence="3" key="1">
    <citation type="journal article" date="2009" name="Science">
        <title>The B73 maize genome: complexity, diversity, and dynamics.</title>
        <authorList>
            <person name="Schnable P.S."/>
            <person name="Ware D."/>
            <person name="Fulton R.S."/>
            <person name="Stein J.C."/>
            <person name="Wei F."/>
            <person name="Pasternak S."/>
            <person name="Liang C."/>
            <person name="Zhang J."/>
            <person name="Fulton L."/>
            <person name="Graves T.A."/>
            <person name="Minx P."/>
            <person name="Reily A.D."/>
            <person name="Courtney L."/>
            <person name="Kruchowski S.S."/>
            <person name="Tomlinson C."/>
            <person name="Strong C."/>
            <person name="Delehaunty K."/>
            <person name="Fronick C."/>
            <person name="Courtney B."/>
            <person name="Rock S.M."/>
            <person name="Belter E."/>
            <person name="Du F."/>
            <person name="Kim K."/>
            <person name="Abbott R.M."/>
            <person name="Cotton M."/>
            <person name="Levy A."/>
            <person name="Marchetto P."/>
            <person name="Ochoa K."/>
            <person name="Jackson S.M."/>
            <person name="Gillam B."/>
            <person name="Chen W."/>
            <person name="Yan L."/>
            <person name="Higginbotham J."/>
            <person name="Cardenas M."/>
            <person name="Waligorski J."/>
            <person name="Applebaum E."/>
            <person name="Phelps L."/>
            <person name="Falcone J."/>
            <person name="Kanchi K."/>
            <person name="Thane T."/>
            <person name="Scimone A."/>
            <person name="Thane N."/>
            <person name="Henke J."/>
            <person name="Wang T."/>
            <person name="Ruppert J."/>
            <person name="Shah N."/>
            <person name="Rotter K."/>
            <person name="Hodges J."/>
            <person name="Ingenthron E."/>
            <person name="Cordes M."/>
            <person name="Kohlberg S."/>
            <person name="Sgro J."/>
            <person name="Delgado B."/>
            <person name="Mead K."/>
            <person name="Chinwalla A."/>
            <person name="Leonard S."/>
            <person name="Crouse K."/>
            <person name="Collura K."/>
            <person name="Kudrna D."/>
            <person name="Currie J."/>
            <person name="He R."/>
            <person name="Angelova A."/>
            <person name="Rajasekar S."/>
            <person name="Mueller T."/>
            <person name="Lomeli R."/>
            <person name="Scara G."/>
            <person name="Ko A."/>
            <person name="Delaney K."/>
            <person name="Wissotski M."/>
            <person name="Lopez G."/>
            <person name="Campos D."/>
            <person name="Braidotti M."/>
            <person name="Ashley E."/>
            <person name="Golser W."/>
            <person name="Kim H."/>
            <person name="Lee S."/>
            <person name="Lin J."/>
            <person name="Dujmic Z."/>
            <person name="Kim W."/>
            <person name="Talag J."/>
            <person name="Zuccolo A."/>
            <person name="Fan C."/>
            <person name="Sebastian A."/>
            <person name="Kramer M."/>
            <person name="Spiegel L."/>
            <person name="Nascimento L."/>
            <person name="Zutavern T."/>
            <person name="Miller B."/>
            <person name="Ambroise C."/>
            <person name="Muller S."/>
            <person name="Spooner W."/>
            <person name="Narechania A."/>
            <person name="Ren L."/>
            <person name="Wei S."/>
            <person name="Kumari S."/>
            <person name="Faga B."/>
            <person name="Levy M.J."/>
            <person name="McMahan L."/>
            <person name="Van Buren P."/>
            <person name="Vaughn M.W."/>
            <person name="Ying K."/>
            <person name="Yeh C.-T."/>
            <person name="Emrich S.J."/>
            <person name="Jia Y."/>
            <person name="Kalyanaraman A."/>
            <person name="Hsia A.-P."/>
            <person name="Barbazuk W.B."/>
            <person name="Baucom R.S."/>
            <person name="Brutnell T.P."/>
            <person name="Carpita N.C."/>
            <person name="Chaparro C."/>
            <person name="Chia J.-M."/>
            <person name="Deragon J.-M."/>
            <person name="Estill J.C."/>
            <person name="Fu Y."/>
            <person name="Jeddeloh J.A."/>
            <person name="Han Y."/>
            <person name="Lee H."/>
            <person name="Li P."/>
            <person name="Lisch D.R."/>
            <person name="Liu S."/>
            <person name="Liu Z."/>
            <person name="Nagel D.H."/>
            <person name="McCann M.C."/>
            <person name="SanMiguel P."/>
            <person name="Myers A.M."/>
            <person name="Nettleton D."/>
            <person name="Nguyen J."/>
            <person name="Penning B.W."/>
            <person name="Ponnala L."/>
            <person name="Schneider K.L."/>
            <person name="Schwartz D.C."/>
            <person name="Sharma A."/>
            <person name="Soderlund C."/>
            <person name="Springer N.M."/>
            <person name="Sun Q."/>
            <person name="Wang H."/>
            <person name="Waterman M."/>
            <person name="Westerman R."/>
            <person name="Wolfgruber T.K."/>
            <person name="Yang L."/>
            <person name="Yu Y."/>
            <person name="Zhang L."/>
            <person name="Zhou S."/>
            <person name="Zhu Q."/>
            <person name="Bennetzen J.L."/>
            <person name="Dawe R.K."/>
            <person name="Jiang J."/>
            <person name="Jiang N."/>
            <person name="Presting G.G."/>
            <person name="Wessler S.R."/>
            <person name="Aluru S."/>
            <person name="Martienssen R.A."/>
            <person name="Clifton S.W."/>
            <person name="McCombie W.R."/>
            <person name="Wing R.A."/>
            <person name="Wilson R.K."/>
        </authorList>
    </citation>
    <scope>NUCLEOTIDE SEQUENCE [LARGE SCALE GENOMIC DNA]</scope>
    <source>
        <strain evidence="3">cv. B73</strain>
    </source>
</reference>
<reference evidence="2" key="3">
    <citation type="submission" date="2021-05" db="UniProtKB">
        <authorList>
            <consortium name="EnsemblPlants"/>
        </authorList>
    </citation>
    <scope>IDENTIFICATION</scope>
    <source>
        <strain evidence="2">cv. B73</strain>
    </source>
</reference>